<proteinExistence type="predicted"/>
<dbReference type="NCBIfam" id="TIGR02595">
    <property type="entry name" value="PEP_CTERM"/>
    <property type="match status" value="1"/>
</dbReference>
<dbReference type="InterPro" id="IPR005135">
    <property type="entry name" value="Endo/exonuclease/phosphatase"/>
</dbReference>
<feature type="signal peptide" evidence="1">
    <location>
        <begin position="1"/>
        <end position="23"/>
    </location>
</feature>
<dbReference type="Gene3D" id="3.60.10.10">
    <property type="entry name" value="Endonuclease/exonuclease/phosphatase"/>
    <property type="match status" value="1"/>
</dbReference>
<dbReference type="EMBL" id="VMNK01000011">
    <property type="protein sequence ID" value="TVO55342.1"/>
    <property type="molecule type" value="Genomic_DNA"/>
</dbReference>
<gene>
    <name evidence="4" type="ORF">FHP91_12750</name>
</gene>
<protein>
    <submittedName>
        <fullName evidence="4">PEP-CTERM sorting domain-containing protein</fullName>
    </submittedName>
</protein>
<dbReference type="OrthoDB" id="9800417at2"/>
<dbReference type="RefSeq" id="WP_144309952.1">
    <property type="nucleotide sequence ID" value="NZ_VMNK01000011.1"/>
</dbReference>
<dbReference type="PANTHER" id="PTHR42834">
    <property type="entry name" value="ENDONUCLEASE/EXONUCLEASE/PHOSPHATASE FAMILY PROTEIN (AFU_ORTHOLOGUE AFUA_3G09210)"/>
    <property type="match status" value="1"/>
</dbReference>
<keyword evidence="5" id="KW-1185">Reference proteome</keyword>
<dbReference type="InterPro" id="IPR013424">
    <property type="entry name" value="Ice-binding_C"/>
</dbReference>
<dbReference type="Pfam" id="PF07589">
    <property type="entry name" value="PEP-CTERM"/>
    <property type="match status" value="1"/>
</dbReference>
<comment type="caution">
    <text evidence="4">The sequence shown here is derived from an EMBL/GenBank/DDBJ whole genome shotgun (WGS) entry which is preliminary data.</text>
</comment>
<dbReference type="Pfam" id="PF03372">
    <property type="entry name" value="Exo_endo_phos"/>
    <property type="match status" value="1"/>
</dbReference>
<evidence type="ECO:0000256" key="1">
    <source>
        <dbReference type="SAM" id="SignalP"/>
    </source>
</evidence>
<dbReference type="Proteomes" id="UP000319502">
    <property type="component" value="Unassembled WGS sequence"/>
</dbReference>
<dbReference type="AlphaFoldDB" id="A0A557QR14"/>
<sequence length="623" mass="65220">MFPFRLKPLVGACLLCVGASSHALTIGEIQGESHLSAYQGQTVGGVDGIVTAVDARGFWMQDVIPDGNALTSDGLYVFTNSRGRPTVGDRVLVSGRVDEYRPGGAANNLTITELNTSFGAHAWTLQSRGNALPAAIQIGNAGVLAPTTSIAPDVGNVETSGHRLAPSLYAMDFYESLEGMRVSMASAAVVGPNAKFGEIAVISHDQLGATLSNARGVATVQSDNFNPHRLIVDDALRSTPIVNVGDSLANLTGVMHYSFSNYKLNLTDAPIVTHGNLLPEAVAPVAPNRLAIASYNVENLAGNAAQTRFDSIAGQIVGNLGSPQLIALQEVQDNNGATDNGTTAADQSLDRLTQAVRDAGGRDYGYVVIDPLDKTDGGQPGGNIRNAFLYDKSVVSFAGGLGGATEAIGVLPDGTLTLDAGRVDPGNAAFVDSRKPLAAQFRINGENFVLVNNHFSSKGGDEPLFGPDQLPERGSDAARLEQAQAVADFVGDLLAADAGARVIVLGDLNDFQFADTLAPLSAAGLLNLTDTLPEGERYTYIYEGNAQALDHMFVSAALLANASLSYDIVHANAEFANQISDHDPLLLTIAMPVPEPETYALMMSGLGVVGAIGRRRRRALSAR</sequence>
<keyword evidence="1" id="KW-0732">Signal</keyword>
<dbReference type="SUPFAM" id="SSF56219">
    <property type="entry name" value="DNase I-like"/>
    <property type="match status" value="1"/>
</dbReference>
<organism evidence="4 5">
    <name type="scientific">Denitromonas halophila</name>
    <dbReference type="NCBI Taxonomy" id="1629404"/>
    <lineage>
        <taxon>Bacteria</taxon>
        <taxon>Pseudomonadati</taxon>
        <taxon>Pseudomonadota</taxon>
        <taxon>Betaproteobacteria</taxon>
        <taxon>Rhodocyclales</taxon>
        <taxon>Zoogloeaceae</taxon>
        <taxon>Denitromonas</taxon>
    </lineage>
</organism>
<name>A0A557QR14_9RHOO</name>
<dbReference type="PANTHER" id="PTHR42834:SF1">
    <property type="entry name" value="ENDONUCLEASE_EXONUCLEASE_PHOSPHATASE FAMILY PROTEIN (AFU_ORTHOLOGUE AFUA_3G09210)"/>
    <property type="match status" value="1"/>
</dbReference>
<accession>A0A557QR14</accession>
<dbReference type="CDD" id="cd04486">
    <property type="entry name" value="YhcR_OBF_like"/>
    <property type="match status" value="1"/>
</dbReference>
<dbReference type="GO" id="GO:0003824">
    <property type="term" value="F:catalytic activity"/>
    <property type="evidence" value="ECO:0007669"/>
    <property type="project" value="InterPro"/>
</dbReference>
<evidence type="ECO:0000259" key="2">
    <source>
        <dbReference type="Pfam" id="PF03372"/>
    </source>
</evidence>
<evidence type="ECO:0000313" key="4">
    <source>
        <dbReference type="EMBL" id="TVO55342.1"/>
    </source>
</evidence>
<feature type="domain" description="Ice-binding protein C-terminal" evidence="3">
    <location>
        <begin position="592"/>
        <end position="617"/>
    </location>
</feature>
<feature type="domain" description="Endonuclease/exonuclease/phosphatase" evidence="2">
    <location>
        <begin position="293"/>
        <end position="582"/>
    </location>
</feature>
<evidence type="ECO:0000313" key="5">
    <source>
        <dbReference type="Proteomes" id="UP000319502"/>
    </source>
</evidence>
<feature type="chain" id="PRO_5022139485" evidence="1">
    <location>
        <begin position="24"/>
        <end position="623"/>
    </location>
</feature>
<dbReference type="CDD" id="cd10283">
    <property type="entry name" value="MnuA_DNase1-like"/>
    <property type="match status" value="1"/>
</dbReference>
<evidence type="ECO:0000259" key="3">
    <source>
        <dbReference type="Pfam" id="PF07589"/>
    </source>
</evidence>
<reference evidence="4 5" key="1">
    <citation type="submission" date="2019-07" db="EMBL/GenBank/DDBJ databases">
        <title>The pathways for chlorine oxyanion respiration interact through the shared metabolite chlorate.</title>
        <authorList>
            <person name="Barnum T.P."/>
            <person name="Cheng Y."/>
            <person name="Hill K.A."/>
            <person name="Lucas L.N."/>
            <person name="Carlson H.K."/>
            <person name="Coates J.D."/>
        </authorList>
    </citation>
    <scope>NUCLEOTIDE SEQUENCE [LARGE SCALE GENOMIC DNA]</scope>
    <source>
        <strain evidence="4 5">SFB-3</strain>
    </source>
</reference>
<dbReference type="InterPro" id="IPR036691">
    <property type="entry name" value="Endo/exonu/phosph_ase_sf"/>
</dbReference>